<dbReference type="KEGG" id="alkq:M9189_08285"/>
<protein>
    <submittedName>
        <fullName evidence="1">PorP/SprF family type IX secretion system membrane protein</fullName>
    </submittedName>
</protein>
<reference evidence="1" key="1">
    <citation type="submission" date="2022-05" db="EMBL/GenBank/DDBJ databases">
        <authorList>
            <person name="Sun X."/>
        </authorList>
    </citation>
    <scope>NUCLEOTIDE SEQUENCE</scope>
    <source>
        <strain evidence="1">Ai-910</strain>
    </source>
</reference>
<dbReference type="Pfam" id="PF11751">
    <property type="entry name" value="PorP_SprF"/>
    <property type="match status" value="1"/>
</dbReference>
<organism evidence="1 2">
    <name type="scientific">Xiashengella succiniciproducens</name>
    <dbReference type="NCBI Taxonomy" id="2949635"/>
    <lineage>
        <taxon>Bacteria</taxon>
        <taxon>Pseudomonadati</taxon>
        <taxon>Bacteroidota</taxon>
        <taxon>Bacteroidia</taxon>
        <taxon>Marinilabiliales</taxon>
        <taxon>Marinilabiliaceae</taxon>
        <taxon>Xiashengella</taxon>
    </lineage>
</organism>
<dbReference type="AlphaFoldDB" id="A0A9J6ZM96"/>
<evidence type="ECO:0000313" key="1">
    <source>
        <dbReference type="EMBL" id="URW78853.1"/>
    </source>
</evidence>
<evidence type="ECO:0000313" key="2">
    <source>
        <dbReference type="Proteomes" id="UP001056426"/>
    </source>
</evidence>
<name>A0A9J6ZM96_9BACT</name>
<sequence>MSRLRIILVTGLLLIVTMASSQRYFVTNQYVYDMFLMNPAAAGFNRTCVSVNGFYQRQWFGTDLAPTTQLFAAQMPAGGNVGSGTYIFNDRNGHNRKMSLMQAFSVEIKIKENRNGTNTSLVFGLGALIEQATVDQSNFEGGVGIDPVVSGNKESGIGYNANTGMLLRIGKYHVGAAATNILPQNNPLYDSEYEPELPVDFHVHAGTYFKYPTRDIWFEPQIYYRRNSLQDTRLDLNMKLDIPTFNQDFSFWGVIAYRRNVDSKFGKSLGLAVTGGINYKGINVGLEHQLGLTGAQTHYGSAYLLVFGYNFCHDKKTRSLPCSERDPIVNPDAKYRKKGGLFKR</sequence>
<reference evidence="1" key="2">
    <citation type="submission" date="2022-06" db="EMBL/GenBank/DDBJ databases">
        <title>Xiashengella guii gen. nov. sp. nov., a bacterium isolated form anaerobic digestion tank.</title>
        <authorList>
            <person name="Huang H."/>
        </authorList>
    </citation>
    <scope>NUCLEOTIDE SEQUENCE</scope>
    <source>
        <strain evidence="1">Ai-910</strain>
    </source>
</reference>
<dbReference type="RefSeq" id="WP_250722279.1">
    <property type="nucleotide sequence ID" value="NZ_CP098400.1"/>
</dbReference>
<keyword evidence="2" id="KW-1185">Reference proteome</keyword>
<dbReference type="Proteomes" id="UP001056426">
    <property type="component" value="Chromosome"/>
</dbReference>
<proteinExistence type="predicted"/>
<dbReference type="NCBIfam" id="TIGR03519">
    <property type="entry name" value="T9SS_PorP_fam"/>
    <property type="match status" value="1"/>
</dbReference>
<gene>
    <name evidence="1" type="ORF">M9189_08285</name>
</gene>
<dbReference type="EMBL" id="CP098400">
    <property type="protein sequence ID" value="URW78853.1"/>
    <property type="molecule type" value="Genomic_DNA"/>
</dbReference>
<accession>A0A9J6ZM96</accession>
<dbReference type="InterPro" id="IPR019861">
    <property type="entry name" value="PorP/SprF_Bacteroidetes"/>
</dbReference>